<dbReference type="eggNOG" id="ENOG502QUGZ">
    <property type="taxonomic scope" value="Eukaryota"/>
</dbReference>
<evidence type="ECO:0000256" key="2">
    <source>
        <dbReference type="SAM" id="Phobius"/>
    </source>
</evidence>
<dbReference type="CTD" id="6755298"/>
<keyword evidence="2" id="KW-1133">Transmembrane helix</keyword>
<evidence type="ECO:0000313" key="4">
    <source>
        <dbReference type="Proteomes" id="UP000009022"/>
    </source>
</evidence>
<dbReference type="Proteomes" id="UP000009022">
    <property type="component" value="Unassembled WGS sequence"/>
</dbReference>
<dbReference type="InParanoid" id="B3S146"/>
<evidence type="ECO:0000313" key="3">
    <source>
        <dbReference type="EMBL" id="EDV23502.1"/>
    </source>
</evidence>
<name>B3S146_TRIAD</name>
<dbReference type="RefSeq" id="XP_002114412.1">
    <property type="nucleotide sequence ID" value="XM_002114376.1"/>
</dbReference>
<dbReference type="InterPro" id="IPR000643">
    <property type="entry name" value="Iodothyronine_deiodinase"/>
</dbReference>
<sequence>MTTGQKKETSYGWFKSTYLMIIGFFRLLKYALTIKYHYPTIDNPYYNPKKIKSACEKDLQGRKISTWHFLRSNTLNKQSLVHLGEKFPFATVNFLKVGQQAPKGRLFTLDQQQTDLQNIFNQSAKKIHEAHAADEWAMPLMNENLGVCFLQPKKLEARINIAKEFINRFQFQLPFFVDCIENDTMKAYDAVPERLYVVDDGKIVYSGGPGPFAYSVDDMEQFLEKYVVEGQKSS</sequence>
<dbReference type="Pfam" id="PF00837">
    <property type="entry name" value="T4_deiodinase"/>
    <property type="match status" value="1"/>
</dbReference>
<dbReference type="FunFam" id="3.40.30.10:FF:000510">
    <property type="entry name" value="Iodothyronine deiodinase"/>
    <property type="match status" value="1"/>
</dbReference>
<dbReference type="GO" id="GO:0042446">
    <property type="term" value="P:hormone biosynthetic process"/>
    <property type="evidence" value="ECO:0007669"/>
    <property type="project" value="UniProtKB-KW"/>
</dbReference>
<dbReference type="EMBL" id="DS985247">
    <property type="protein sequence ID" value="EDV23502.1"/>
    <property type="molecule type" value="Genomic_DNA"/>
</dbReference>
<dbReference type="HOGENOM" id="CLU_103502_0_0_1"/>
<proteinExistence type="inferred from homology"/>
<comment type="function">
    <text evidence="1">Responsible for the deiodination of T4 (3,5,3',5'-tetraiodothyronine).</text>
</comment>
<keyword evidence="2" id="KW-0472">Membrane</keyword>
<accession>B3S146</accession>
<dbReference type="PhylomeDB" id="B3S146"/>
<protein>
    <recommendedName>
        <fullName evidence="1">Iodothyronine deiodinase</fullName>
    </recommendedName>
</protein>
<dbReference type="PANTHER" id="PTHR11781">
    <property type="entry name" value="IODOTHYRONINE DEIODINASE"/>
    <property type="match status" value="1"/>
</dbReference>
<dbReference type="GO" id="GO:0004800">
    <property type="term" value="F:thyroxine 5'-deiodinase activity"/>
    <property type="evidence" value="ECO:0000318"/>
    <property type="project" value="GO_Central"/>
</dbReference>
<keyword evidence="1" id="KW-0560">Oxidoreductase</keyword>
<dbReference type="KEGG" id="tad:TRIADDRAFT_58193"/>
<keyword evidence="1" id="KW-0893">Thyroid hormones biosynthesis</keyword>
<keyword evidence="1" id="KW-0712">Selenocysteine</keyword>
<dbReference type="PANTHER" id="PTHR11781:SF22">
    <property type="entry name" value="TYPE I IODOTHYRONINE DEIODINASE"/>
    <property type="match status" value="1"/>
</dbReference>
<keyword evidence="4" id="KW-1185">Reference proteome</keyword>
<dbReference type="GO" id="GO:0042403">
    <property type="term" value="P:thyroid hormone metabolic process"/>
    <property type="evidence" value="ECO:0000318"/>
    <property type="project" value="GO_Central"/>
</dbReference>
<reference evidence="3 4" key="1">
    <citation type="journal article" date="2008" name="Nature">
        <title>The Trichoplax genome and the nature of placozoans.</title>
        <authorList>
            <person name="Srivastava M."/>
            <person name="Begovic E."/>
            <person name="Chapman J."/>
            <person name="Putnam N.H."/>
            <person name="Hellsten U."/>
            <person name="Kawashima T."/>
            <person name="Kuo A."/>
            <person name="Mitros T."/>
            <person name="Salamov A."/>
            <person name="Carpenter M.L."/>
            <person name="Signorovitch A.Y."/>
            <person name="Moreno M.A."/>
            <person name="Kamm K."/>
            <person name="Grimwood J."/>
            <person name="Schmutz J."/>
            <person name="Shapiro H."/>
            <person name="Grigoriev I.V."/>
            <person name="Buss L.W."/>
            <person name="Schierwater B."/>
            <person name="Dellaporta S.L."/>
            <person name="Rokhsar D.S."/>
        </authorList>
    </citation>
    <scope>NUCLEOTIDE SEQUENCE [LARGE SCALE GENOMIC DNA]</scope>
    <source>
        <strain evidence="3 4">Grell-BS-1999</strain>
    </source>
</reference>
<dbReference type="FunCoup" id="B3S146">
    <property type="interactions" value="7"/>
</dbReference>
<feature type="transmembrane region" description="Helical" evidence="2">
    <location>
        <begin position="12"/>
        <end position="28"/>
    </location>
</feature>
<comment type="similarity">
    <text evidence="1">Belongs to the iodothyronine deiodinase family.</text>
</comment>
<evidence type="ECO:0000256" key="1">
    <source>
        <dbReference type="RuleBase" id="RU000676"/>
    </source>
</evidence>
<dbReference type="AlphaFoldDB" id="B3S146"/>
<dbReference type="Gene3D" id="3.40.30.10">
    <property type="entry name" value="Glutaredoxin"/>
    <property type="match status" value="1"/>
</dbReference>
<organism evidence="3 4">
    <name type="scientific">Trichoplax adhaerens</name>
    <name type="common">Trichoplax reptans</name>
    <dbReference type="NCBI Taxonomy" id="10228"/>
    <lineage>
        <taxon>Eukaryota</taxon>
        <taxon>Metazoa</taxon>
        <taxon>Placozoa</taxon>
        <taxon>Uniplacotomia</taxon>
        <taxon>Trichoplacea</taxon>
        <taxon>Trichoplacidae</taxon>
        <taxon>Trichoplax</taxon>
    </lineage>
</organism>
<keyword evidence="2" id="KW-0812">Transmembrane</keyword>
<dbReference type="GeneID" id="6755298"/>
<dbReference type="OrthoDB" id="428577at2759"/>
<gene>
    <name evidence="3" type="ORF">TRIADDRAFT_58193</name>
</gene>